<evidence type="ECO:0000313" key="2">
    <source>
        <dbReference type="Proteomes" id="UP001151532"/>
    </source>
</evidence>
<keyword evidence="2" id="KW-1185">Reference proteome</keyword>
<accession>A0A9Q1AH34</accession>
<dbReference type="Proteomes" id="UP001151532">
    <property type="component" value="Chromosome 11"/>
</dbReference>
<comment type="caution">
    <text evidence="1">The sequence shown here is derived from an EMBL/GenBank/DDBJ whole genome shotgun (WGS) entry which is preliminary data.</text>
</comment>
<reference evidence="1" key="1">
    <citation type="submission" date="2022-11" db="EMBL/GenBank/DDBJ databases">
        <authorList>
            <person name="Hyden B.L."/>
            <person name="Feng K."/>
            <person name="Yates T."/>
            <person name="Jawdy S."/>
            <person name="Smart L.B."/>
            <person name="Muchero W."/>
        </authorList>
    </citation>
    <scope>NUCLEOTIDE SEQUENCE</scope>
    <source>
        <tissue evidence="1">Shoot tip</tissue>
    </source>
</reference>
<protein>
    <submittedName>
        <fullName evidence="1">Uncharacterized protein</fullName>
    </submittedName>
</protein>
<sequence>MVTLHLQLLPPCSFKIAHLFVKNNTPCVFDTLVCLEKIKIISGIESWWL</sequence>
<gene>
    <name evidence="1" type="ORF">OIU79_021482</name>
</gene>
<name>A0A9Q1AH34_SALPP</name>
<evidence type="ECO:0000313" key="1">
    <source>
        <dbReference type="EMBL" id="KAJ6770846.1"/>
    </source>
</evidence>
<reference evidence="1" key="2">
    <citation type="journal article" date="2023" name="Int. J. Mol. Sci.">
        <title>De Novo Assembly and Annotation of 11 Diverse Shrub Willow (Salix) Genomes Reveals Novel Gene Organization in Sex-Linked Regions.</title>
        <authorList>
            <person name="Hyden B."/>
            <person name="Feng K."/>
            <person name="Yates T.B."/>
            <person name="Jawdy S."/>
            <person name="Cereghino C."/>
            <person name="Smart L.B."/>
            <person name="Muchero W."/>
        </authorList>
    </citation>
    <scope>NUCLEOTIDE SEQUENCE</scope>
    <source>
        <tissue evidence="1">Shoot tip</tissue>
    </source>
</reference>
<organism evidence="1 2">
    <name type="scientific">Salix purpurea</name>
    <name type="common">Purple osier willow</name>
    <dbReference type="NCBI Taxonomy" id="77065"/>
    <lineage>
        <taxon>Eukaryota</taxon>
        <taxon>Viridiplantae</taxon>
        <taxon>Streptophyta</taxon>
        <taxon>Embryophyta</taxon>
        <taxon>Tracheophyta</taxon>
        <taxon>Spermatophyta</taxon>
        <taxon>Magnoliopsida</taxon>
        <taxon>eudicotyledons</taxon>
        <taxon>Gunneridae</taxon>
        <taxon>Pentapetalae</taxon>
        <taxon>rosids</taxon>
        <taxon>fabids</taxon>
        <taxon>Malpighiales</taxon>
        <taxon>Salicaceae</taxon>
        <taxon>Saliceae</taxon>
        <taxon>Salix</taxon>
    </lineage>
</organism>
<proteinExistence type="predicted"/>
<dbReference type="AlphaFoldDB" id="A0A9Q1AH34"/>
<dbReference type="EMBL" id="JAPFFK010000003">
    <property type="protein sequence ID" value="KAJ6770846.1"/>
    <property type="molecule type" value="Genomic_DNA"/>
</dbReference>